<dbReference type="Pfam" id="PF13843">
    <property type="entry name" value="DDE_Tnp_1_7"/>
    <property type="match status" value="1"/>
</dbReference>
<dbReference type="InterPro" id="IPR029526">
    <property type="entry name" value="PGBD"/>
</dbReference>
<protein>
    <submittedName>
        <fullName evidence="2">PiggyBac transposable element-derived protein 4-like</fullName>
    </submittedName>
</protein>
<name>A0AAV7JS47_9METZ</name>
<keyword evidence="3" id="KW-1185">Reference proteome</keyword>
<dbReference type="PANTHER" id="PTHR46599">
    <property type="entry name" value="PIGGYBAC TRANSPOSABLE ELEMENT-DERIVED PROTEIN 4"/>
    <property type="match status" value="1"/>
</dbReference>
<reference evidence="2 3" key="1">
    <citation type="journal article" date="2023" name="BMC Biol.">
        <title>The compact genome of the sponge Oopsacas minuta (Hexactinellida) is lacking key metazoan core genes.</title>
        <authorList>
            <person name="Santini S."/>
            <person name="Schenkelaars Q."/>
            <person name="Jourda C."/>
            <person name="Duchesne M."/>
            <person name="Belahbib H."/>
            <person name="Rocher C."/>
            <person name="Selva M."/>
            <person name="Riesgo A."/>
            <person name="Vervoort M."/>
            <person name="Leys S.P."/>
            <person name="Kodjabachian L."/>
            <person name="Le Bivic A."/>
            <person name="Borchiellini C."/>
            <person name="Claverie J.M."/>
            <person name="Renard E."/>
        </authorList>
    </citation>
    <scope>NUCLEOTIDE SEQUENCE [LARGE SCALE GENOMIC DNA]</scope>
    <source>
        <strain evidence="2">SPO-2</strain>
    </source>
</reference>
<organism evidence="2 3">
    <name type="scientific">Oopsacas minuta</name>
    <dbReference type="NCBI Taxonomy" id="111878"/>
    <lineage>
        <taxon>Eukaryota</taxon>
        <taxon>Metazoa</taxon>
        <taxon>Porifera</taxon>
        <taxon>Hexactinellida</taxon>
        <taxon>Hexasterophora</taxon>
        <taxon>Lyssacinosida</taxon>
        <taxon>Leucopsacidae</taxon>
        <taxon>Oopsacas</taxon>
    </lineage>
</organism>
<dbReference type="Proteomes" id="UP001165289">
    <property type="component" value="Unassembled WGS sequence"/>
</dbReference>
<sequence>MSRSLKNYGTNCKWFTFQATIQHKPTIGPTIQLQACEPVCLLVWNDRKYRIEDKKVVFITNCVPAIPTSHDKQFHHKNIRDADLQYKRKPIPSPPILKAYNYRMGGVDKHDRMVGHHAIQLTSKGGYLKIFLHILDSACVNNVYILWKTSKQAKHQWNNAANREHTLEWFKECVITSLCGNFTSRKYKTSAFNPVLPLQQSTNAINIIQHQVQTIVKMTDLKSQFRKGHRLICKITSRTACLACQQPYWYDCSREHLRQLLIPNAQNEPSHLADEEIQSILPPNLETSQQDNLSGEITPNQLDEFDLIEEVIETIQQDELSGSDETPDL</sequence>
<comment type="caution">
    <text evidence="2">The sequence shown here is derived from an EMBL/GenBank/DDBJ whole genome shotgun (WGS) entry which is preliminary data.</text>
</comment>
<proteinExistence type="predicted"/>
<evidence type="ECO:0000313" key="3">
    <source>
        <dbReference type="Proteomes" id="UP001165289"/>
    </source>
</evidence>
<evidence type="ECO:0000259" key="1">
    <source>
        <dbReference type="Pfam" id="PF13843"/>
    </source>
</evidence>
<evidence type="ECO:0000313" key="2">
    <source>
        <dbReference type="EMBL" id="KAI6651793.1"/>
    </source>
</evidence>
<accession>A0AAV7JS47</accession>
<dbReference type="EMBL" id="JAKMXF010000302">
    <property type="protein sequence ID" value="KAI6651793.1"/>
    <property type="molecule type" value="Genomic_DNA"/>
</dbReference>
<gene>
    <name evidence="2" type="ORF">LOD99_5040</name>
</gene>
<dbReference type="AlphaFoldDB" id="A0AAV7JS47"/>
<dbReference type="PANTHER" id="PTHR46599:SF3">
    <property type="entry name" value="PIGGYBAC TRANSPOSABLE ELEMENT-DERIVED PROTEIN 4"/>
    <property type="match status" value="1"/>
</dbReference>
<feature type="domain" description="PiggyBac transposable element-derived protein" evidence="1">
    <location>
        <begin position="33"/>
        <end position="141"/>
    </location>
</feature>